<gene>
    <name evidence="1" type="ORF">GCM10011360_18000</name>
</gene>
<protein>
    <submittedName>
        <fullName evidence="1">Uncharacterized protein</fullName>
    </submittedName>
</protein>
<accession>A0A917A6R8</accession>
<reference evidence="2" key="1">
    <citation type="journal article" date="2019" name="Int. J. Syst. Evol. Microbiol.">
        <title>The Global Catalogue of Microorganisms (GCM) 10K type strain sequencing project: providing services to taxonomists for standard genome sequencing and annotation.</title>
        <authorList>
            <consortium name="The Broad Institute Genomics Platform"/>
            <consortium name="The Broad Institute Genome Sequencing Center for Infectious Disease"/>
            <person name="Wu L."/>
            <person name="Ma J."/>
        </authorList>
    </citation>
    <scope>NUCLEOTIDE SEQUENCE [LARGE SCALE GENOMIC DNA]</scope>
    <source>
        <strain evidence="2">CGMCC 1.12664</strain>
    </source>
</reference>
<keyword evidence="2" id="KW-1185">Reference proteome</keyword>
<dbReference type="EMBL" id="BMFJ01000001">
    <property type="protein sequence ID" value="GGE30381.1"/>
    <property type="molecule type" value="Genomic_DNA"/>
</dbReference>
<comment type="caution">
    <text evidence="1">The sequence shown here is derived from an EMBL/GenBank/DDBJ whole genome shotgun (WGS) entry which is preliminary data.</text>
</comment>
<dbReference type="AlphaFoldDB" id="A0A917A6R8"/>
<evidence type="ECO:0000313" key="1">
    <source>
        <dbReference type="EMBL" id="GGE30381.1"/>
    </source>
</evidence>
<evidence type="ECO:0000313" key="2">
    <source>
        <dbReference type="Proteomes" id="UP000612855"/>
    </source>
</evidence>
<name>A0A917A6R8_9RHOB</name>
<organism evidence="1 2">
    <name type="scientific">Primorskyibacter flagellatus</name>
    <dbReference type="NCBI Taxonomy" id="1387277"/>
    <lineage>
        <taxon>Bacteria</taxon>
        <taxon>Pseudomonadati</taxon>
        <taxon>Pseudomonadota</taxon>
        <taxon>Alphaproteobacteria</taxon>
        <taxon>Rhodobacterales</taxon>
        <taxon>Roseobacteraceae</taxon>
        <taxon>Primorskyibacter</taxon>
    </lineage>
</organism>
<sequence length="116" mass="12453">MTTDTAALDALIEAVEAGGYVSFDMTDPVAAKMFKGCTFVDAGLLNKACQGDDMNAALELFKALLPRWKWVIASDGSVVLTGPKDQSVIVARRFNLLPVRAFLLATLRAYRAEVAG</sequence>
<dbReference type="Proteomes" id="UP000612855">
    <property type="component" value="Unassembled WGS sequence"/>
</dbReference>
<dbReference type="RefSeq" id="WP_188477315.1">
    <property type="nucleotide sequence ID" value="NZ_BMFJ01000001.1"/>
</dbReference>
<proteinExistence type="predicted"/>